<dbReference type="EMBL" id="JAHJDP010000028">
    <property type="protein sequence ID" value="MBU2690308.1"/>
    <property type="molecule type" value="Genomic_DNA"/>
</dbReference>
<gene>
    <name evidence="8" type="primary">purC</name>
    <name evidence="10" type="ORF">KJ970_05210</name>
</gene>
<keyword evidence="3 8" id="KW-0436">Ligase</keyword>
<dbReference type="NCBIfam" id="NF010568">
    <property type="entry name" value="PRK13961.1"/>
    <property type="match status" value="1"/>
</dbReference>
<evidence type="ECO:0000256" key="8">
    <source>
        <dbReference type="HAMAP-Rule" id="MF_00137"/>
    </source>
</evidence>
<dbReference type="AlphaFoldDB" id="A0A948WBU6"/>
<dbReference type="Gene3D" id="3.30.470.20">
    <property type="entry name" value="ATP-grasp fold, B domain"/>
    <property type="match status" value="1"/>
</dbReference>
<evidence type="ECO:0000256" key="6">
    <source>
        <dbReference type="ARBA" id="ARBA00022840"/>
    </source>
</evidence>
<keyword evidence="4 8" id="KW-0547">Nucleotide-binding</keyword>
<dbReference type="GO" id="GO:0004639">
    <property type="term" value="F:phosphoribosylaminoimidazolesuccinocarboxamide synthase activity"/>
    <property type="evidence" value="ECO:0007669"/>
    <property type="project" value="UniProtKB-UniRule"/>
</dbReference>
<evidence type="ECO:0000313" key="11">
    <source>
        <dbReference type="Proteomes" id="UP000777784"/>
    </source>
</evidence>
<reference evidence="10" key="1">
    <citation type="submission" date="2021-05" db="EMBL/GenBank/DDBJ databases">
        <title>Energy efficiency and biological interactions define the core microbiome of deep oligotrophic groundwater.</title>
        <authorList>
            <person name="Mehrshad M."/>
            <person name="Lopez-Fernandez M."/>
            <person name="Bell E."/>
            <person name="Bernier-Latmani R."/>
            <person name="Bertilsson S."/>
            <person name="Dopson M."/>
        </authorList>
    </citation>
    <scope>NUCLEOTIDE SEQUENCE</scope>
    <source>
        <strain evidence="10">Modern_marine.mb.64</strain>
    </source>
</reference>
<evidence type="ECO:0000256" key="1">
    <source>
        <dbReference type="ARBA" id="ARBA00004672"/>
    </source>
</evidence>
<evidence type="ECO:0000259" key="9">
    <source>
        <dbReference type="Pfam" id="PF01259"/>
    </source>
</evidence>
<protein>
    <recommendedName>
        <fullName evidence="8">Phosphoribosylaminoimidazole-succinocarboxamide synthase</fullName>
        <ecNumber evidence="8">6.3.2.6</ecNumber>
    </recommendedName>
    <alternativeName>
        <fullName evidence="8">SAICAR synthetase</fullName>
    </alternativeName>
</protein>
<keyword evidence="5 8" id="KW-0658">Purine biosynthesis</keyword>
<comment type="similarity">
    <text evidence="2 8">Belongs to the SAICAR synthetase family.</text>
</comment>
<name>A0A948WBU6_UNCEI</name>
<dbReference type="GO" id="GO:0005524">
    <property type="term" value="F:ATP binding"/>
    <property type="evidence" value="ECO:0007669"/>
    <property type="project" value="UniProtKB-KW"/>
</dbReference>
<dbReference type="SUPFAM" id="SSF56104">
    <property type="entry name" value="SAICAR synthase-like"/>
    <property type="match status" value="1"/>
</dbReference>
<evidence type="ECO:0000256" key="4">
    <source>
        <dbReference type="ARBA" id="ARBA00022741"/>
    </source>
</evidence>
<comment type="catalytic activity">
    <reaction evidence="7 8">
        <text>5-amino-1-(5-phospho-D-ribosyl)imidazole-4-carboxylate + L-aspartate + ATP = (2S)-2-[5-amino-1-(5-phospho-beta-D-ribosyl)imidazole-4-carboxamido]succinate + ADP + phosphate + 2 H(+)</text>
        <dbReference type="Rhea" id="RHEA:22628"/>
        <dbReference type="ChEBI" id="CHEBI:15378"/>
        <dbReference type="ChEBI" id="CHEBI:29991"/>
        <dbReference type="ChEBI" id="CHEBI:30616"/>
        <dbReference type="ChEBI" id="CHEBI:43474"/>
        <dbReference type="ChEBI" id="CHEBI:58443"/>
        <dbReference type="ChEBI" id="CHEBI:77657"/>
        <dbReference type="ChEBI" id="CHEBI:456216"/>
        <dbReference type="EC" id="6.3.2.6"/>
    </reaction>
</comment>
<comment type="pathway">
    <text evidence="1 8">Purine metabolism; IMP biosynthesis via de novo pathway; 5-amino-1-(5-phospho-D-ribosyl)imidazole-4-carboxamide from 5-amino-1-(5-phospho-D-ribosyl)imidazole-4-carboxylate: step 1/2.</text>
</comment>
<sequence length="311" mass="34609">MPKQKIKSLRTLKDVGLESSFRGKVREIIDVDSHLIMVATDRISAFDSILPTPVPEKGKILTSISAFWFRGFQQILPTHFISTDLADLPSSLHQYAEVLDGRWMAVRKADPLPVECIVRGYLAGSGWREYEKSRTIGGQPLPAGLTCYGPMPEPTFTPSTKSHAGHDVNISVGQLKEVLGAETTAALQDLSLEIFRRASAYAYRCGLVLADTKFEFGWIDGRMALIDEALTPDSSRYWPVEMVEAGETPKSLDKEYVRQYLKNLPWDGNPPAPALTPEVVDETLRRYRDVERRLLAAGNTPGLGDPIRAHQ</sequence>
<dbReference type="GO" id="GO:0005737">
    <property type="term" value="C:cytoplasm"/>
    <property type="evidence" value="ECO:0007669"/>
    <property type="project" value="TreeGrafter"/>
</dbReference>
<dbReference type="PANTHER" id="PTHR43700">
    <property type="entry name" value="PHOSPHORIBOSYLAMINOIMIDAZOLE-SUCCINOCARBOXAMIDE SYNTHASE"/>
    <property type="match status" value="1"/>
</dbReference>
<dbReference type="Proteomes" id="UP000777784">
    <property type="component" value="Unassembled WGS sequence"/>
</dbReference>
<keyword evidence="6 8" id="KW-0067">ATP-binding</keyword>
<dbReference type="HAMAP" id="MF_00137">
    <property type="entry name" value="SAICAR_synth"/>
    <property type="match status" value="1"/>
</dbReference>
<feature type="domain" description="SAICAR synthetase/ADE2 N-terminal" evidence="9">
    <location>
        <begin position="22"/>
        <end position="267"/>
    </location>
</feature>
<evidence type="ECO:0000256" key="3">
    <source>
        <dbReference type="ARBA" id="ARBA00022598"/>
    </source>
</evidence>
<dbReference type="PROSITE" id="PS01057">
    <property type="entry name" value="SAICAR_SYNTHETASE_1"/>
    <property type="match status" value="1"/>
</dbReference>
<proteinExistence type="inferred from homology"/>
<dbReference type="NCBIfam" id="TIGR00081">
    <property type="entry name" value="purC"/>
    <property type="match status" value="1"/>
</dbReference>
<dbReference type="InterPro" id="IPR001636">
    <property type="entry name" value="SAICAR_synth"/>
</dbReference>
<dbReference type="Pfam" id="PF01259">
    <property type="entry name" value="SAICAR_synt"/>
    <property type="match status" value="1"/>
</dbReference>
<evidence type="ECO:0000256" key="2">
    <source>
        <dbReference type="ARBA" id="ARBA00010190"/>
    </source>
</evidence>
<evidence type="ECO:0000313" key="10">
    <source>
        <dbReference type="EMBL" id="MBU2690308.1"/>
    </source>
</evidence>
<comment type="caution">
    <text evidence="10">The sequence shown here is derived from an EMBL/GenBank/DDBJ whole genome shotgun (WGS) entry which is preliminary data.</text>
</comment>
<dbReference type="EC" id="6.3.2.6" evidence="8"/>
<dbReference type="CDD" id="cd01414">
    <property type="entry name" value="SAICAR_synt_Sc"/>
    <property type="match status" value="1"/>
</dbReference>
<dbReference type="PROSITE" id="PS01058">
    <property type="entry name" value="SAICAR_SYNTHETASE_2"/>
    <property type="match status" value="1"/>
</dbReference>
<dbReference type="Gene3D" id="3.30.200.20">
    <property type="entry name" value="Phosphorylase Kinase, domain 1"/>
    <property type="match status" value="1"/>
</dbReference>
<dbReference type="PANTHER" id="PTHR43700:SF1">
    <property type="entry name" value="PHOSPHORIBOSYLAMINOIMIDAZOLE-SUCCINOCARBOXAMIDE SYNTHASE"/>
    <property type="match status" value="1"/>
</dbReference>
<dbReference type="GO" id="GO:0006189">
    <property type="term" value="P:'de novo' IMP biosynthetic process"/>
    <property type="evidence" value="ECO:0007669"/>
    <property type="project" value="UniProtKB-UniRule"/>
</dbReference>
<organism evidence="10 11">
    <name type="scientific">Eiseniibacteriota bacterium</name>
    <dbReference type="NCBI Taxonomy" id="2212470"/>
    <lineage>
        <taxon>Bacteria</taxon>
        <taxon>Candidatus Eiseniibacteriota</taxon>
    </lineage>
</organism>
<dbReference type="InterPro" id="IPR028923">
    <property type="entry name" value="SAICAR_synt/ADE2_N"/>
</dbReference>
<accession>A0A948WBU6</accession>
<evidence type="ECO:0000256" key="7">
    <source>
        <dbReference type="ARBA" id="ARBA00048475"/>
    </source>
</evidence>
<evidence type="ECO:0000256" key="5">
    <source>
        <dbReference type="ARBA" id="ARBA00022755"/>
    </source>
</evidence>
<dbReference type="InterPro" id="IPR018236">
    <property type="entry name" value="SAICAR_synthetase_CS"/>
</dbReference>